<keyword evidence="1 2" id="KW-0414">Isoprene biosynthesis</keyword>
<comment type="caution">
    <text evidence="2">Lacks conserved residue(s) required for the propagation of feature annotation.</text>
</comment>
<evidence type="ECO:0000259" key="4">
    <source>
        <dbReference type="Pfam" id="PF02542"/>
    </source>
</evidence>
<proteinExistence type="inferred from homology"/>
<dbReference type="HAMAP" id="MF_00107">
    <property type="entry name" value="IspF"/>
    <property type="match status" value="1"/>
</dbReference>
<dbReference type="GO" id="GO:0046872">
    <property type="term" value="F:metal ion binding"/>
    <property type="evidence" value="ECO:0007669"/>
    <property type="project" value="UniProtKB-KW"/>
</dbReference>
<organism evidence="5 6">
    <name type="scientific">Desulfurella multipotens</name>
    <dbReference type="NCBI Taxonomy" id="79269"/>
    <lineage>
        <taxon>Bacteria</taxon>
        <taxon>Pseudomonadati</taxon>
        <taxon>Campylobacterota</taxon>
        <taxon>Desulfurellia</taxon>
        <taxon>Desulfurellales</taxon>
        <taxon>Desulfurellaceae</taxon>
        <taxon>Desulfurella</taxon>
    </lineage>
</organism>
<feature type="site" description="Transition state stabilizer" evidence="2">
    <location>
        <position position="35"/>
    </location>
</feature>
<comment type="catalytic activity">
    <reaction evidence="2 3">
        <text>4-CDP-2-C-methyl-D-erythritol 2-phosphate = 2-C-methyl-D-erythritol 2,4-cyclic diphosphate + CMP</text>
        <dbReference type="Rhea" id="RHEA:23864"/>
        <dbReference type="ChEBI" id="CHEBI:57919"/>
        <dbReference type="ChEBI" id="CHEBI:58483"/>
        <dbReference type="ChEBI" id="CHEBI:60377"/>
        <dbReference type="EC" id="4.6.1.12"/>
    </reaction>
</comment>
<dbReference type="PANTHER" id="PTHR43181">
    <property type="entry name" value="2-C-METHYL-D-ERYTHRITOL 2,4-CYCLODIPHOSPHATE SYNTHASE, CHLOROPLASTIC"/>
    <property type="match status" value="1"/>
</dbReference>
<comment type="pathway">
    <text evidence="2">Isoprenoid biosynthesis; isopentenyl diphosphate biosynthesis via DXP pathway; isopentenyl diphosphate from 1-deoxy-D-xylulose 5-phosphate: step 4/6.</text>
</comment>
<dbReference type="GO" id="GO:0019288">
    <property type="term" value="P:isopentenyl diphosphate biosynthetic process, methylerythritol 4-phosphate pathway"/>
    <property type="evidence" value="ECO:0007669"/>
    <property type="project" value="UniProtKB-UniRule"/>
</dbReference>
<keyword evidence="2 3" id="KW-0456">Lyase</keyword>
<feature type="site" description="Transition state stabilizer" evidence="2">
    <location>
        <position position="134"/>
    </location>
</feature>
<feature type="binding site" evidence="2">
    <location>
        <begin position="62"/>
        <end position="66"/>
    </location>
    <ligand>
        <name>4-CDP-2-C-methyl-D-erythritol 2-phosphate</name>
        <dbReference type="ChEBI" id="CHEBI:57919"/>
    </ligand>
</feature>
<dbReference type="InterPro" id="IPR003526">
    <property type="entry name" value="MECDP_synthase"/>
</dbReference>
<reference evidence="6" key="1">
    <citation type="submission" date="2016-10" db="EMBL/GenBank/DDBJ databases">
        <authorList>
            <person name="Varghese N."/>
            <person name="Submissions S."/>
        </authorList>
    </citation>
    <scope>NUCLEOTIDE SEQUENCE [LARGE SCALE GENOMIC DNA]</scope>
    <source>
        <strain evidence="6">DSM 8415</strain>
    </source>
</reference>
<dbReference type="CDD" id="cd00554">
    <property type="entry name" value="MECDP_synthase"/>
    <property type="match status" value="1"/>
</dbReference>
<dbReference type="UniPathway" id="UPA00056">
    <property type="reaction ID" value="UER00095"/>
</dbReference>
<feature type="domain" description="2-C-methyl-D-erythritol 2,4-cyclodiphosphate synthase" evidence="4">
    <location>
        <begin position="2"/>
        <end position="155"/>
    </location>
</feature>
<dbReference type="EC" id="4.6.1.12" evidence="2 3"/>
<protein>
    <recommendedName>
        <fullName evidence="2 3">2-C-methyl-D-erythritol 2,4-cyclodiphosphate synthase</fullName>
        <shortName evidence="2">MECDP-synthase</shortName>
        <shortName evidence="2">MECPP-synthase</shortName>
        <shortName evidence="2">MECPS</shortName>
        <ecNumber evidence="2 3">4.6.1.12</ecNumber>
    </recommendedName>
</protein>
<comment type="function">
    <text evidence="2">Involved in the biosynthesis of isopentenyl diphosphate (IPP) and dimethylallyl diphosphate (DMAPP), two major building blocks of isoprenoid compounds. Catalyzes the conversion of 4-diphosphocytidyl-2-C-methyl-D-erythritol 2-phosphate (CDP-ME2P) to 2-C-methyl-D-erythritol 2,4-cyclodiphosphate (ME-CPP) with a corresponding release of cytidine 5-monophosphate (CMP).</text>
</comment>
<dbReference type="InterPro" id="IPR036571">
    <property type="entry name" value="MECDP_synthase_sf"/>
</dbReference>
<dbReference type="Proteomes" id="UP000199411">
    <property type="component" value="Unassembled WGS sequence"/>
</dbReference>
<feature type="binding site" evidence="2">
    <location>
        <position position="9"/>
    </location>
    <ligand>
        <name>a divalent metal cation</name>
        <dbReference type="ChEBI" id="CHEBI:60240"/>
    </ligand>
</feature>
<keyword evidence="2" id="KW-0479">Metal-binding</keyword>
<feature type="binding site" evidence="2">
    <location>
        <begin position="35"/>
        <end position="36"/>
    </location>
    <ligand>
        <name>4-CDP-2-C-methyl-D-erythritol 2-phosphate</name>
        <dbReference type="ChEBI" id="CHEBI:57919"/>
    </ligand>
</feature>
<feature type="binding site" evidence="2">
    <location>
        <position position="11"/>
    </location>
    <ligand>
        <name>a divalent metal cation</name>
        <dbReference type="ChEBI" id="CHEBI:60240"/>
    </ligand>
</feature>
<sequence length="157" mass="17320">MIRVGIGYDLHRLKKNCRLIIGGIEINSEFGAYSHSDGDCLLHALVDAMLGAAGLGDIGEYFPDTDERFRNVGSSFFVTKTLDLINKNGFKIINMDATILLERPKLVNYKQIIKKNIANLLNISEHLVNIKAKTNEKIGEIGESLAIASYVVVLLEG</sequence>
<comment type="cofactor">
    <cofactor evidence="2">
        <name>a divalent metal cation</name>
        <dbReference type="ChEBI" id="CHEBI:60240"/>
    </cofactor>
    <text evidence="2">Binds 1 divalent metal cation per subunit.</text>
</comment>
<evidence type="ECO:0000313" key="6">
    <source>
        <dbReference type="Proteomes" id="UP000199411"/>
    </source>
</evidence>
<name>A0A1G6IW81_9BACT</name>
<gene>
    <name evidence="2" type="primary">ispF</name>
    <name evidence="5" type="ORF">SAMN05660835_00323</name>
</gene>
<dbReference type="AlphaFoldDB" id="A0A1G6IW81"/>
<dbReference type="OrthoDB" id="9804336at2"/>
<evidence type="ECO:0000256" key="2">
    <source>
        <dbReference type="HAMAP-Rule" id="MF_00107"/>
    </source>
</evidence>
<feature type="binding site" evidence="2">
    <location>
        <begin position="57"/>
        <end position="59"/>
    </location>
    <ligand>
        <name>4-CDP-2-C-methyl-D-erythritol 2-phosphate</name>
        <dbReference type="ChEBI" id="CHEBI:57919"/>
    </ligand>
</feature>
<feature type="binding site" evidence="2">
    <location>
        <begin position="9"/>
        <end position="11"/>
    </location>
    <ligand>
        <name>4-CDP-2-C-methyl-D-erythritol 2-phosphate</name>
        <dbReference type="ChEBI" id="CHEBI:57919"/>
    </ligand>
</feature>
<comment type="similarity">
    <text evidence="2 3">Belongs to the IspF family.</text>
</comment>
<dbReference type="GO" id="GO:0016114">
    <property type="term" value="P:terpenoid biosynthetic process"/>
    <property type="evidence" value="ECO:0007669"/>
    <property type="project" value="InterPro"/>
</dbReference>
<dbReference type="Gene3D" id="3.30.1330.50">
    <property type="entry name" value="2-C-methyl-D-erythritol 2,4-cyclodiphosphate synthase"/>
    <property type="match status" value="1"/>
</dbReference>
<keyword evidence="6" id="KW-1185">Reference proteome</keyword>
<dbReference type="NCBIfam" id="TIGR00151">
    <property type="entry name" value="ispF"/>
    <property type="match status" value="1"/>
</dbReference>
<evidence type="ECO:0000256" key="3">
    <source>
        <dbReference type="RuleBase" id="RU004395"/>
    </source>
</evidence>
<dbReference type="RefSeq" id="WP_092127703.1">
    <property type="nucleotide sequence ID" value="NZ_FMYU01000002.1"/>
</dbReference>
<dbReference type="EMBL" id="FMYU01000002">
    <property type="protein sequence ID" value="SDC10680.1"/>
    <property type="molecule type" value="Genomic_DNA"/>
</dbReference>
<evidence type="ECO:0000256" key="1">
    <source>
        <dbReference type="ARBA" id="ARBA00023229"/>
    </source>
</evidence>
<dbReference type="SUPFAM" id="SSF69765">
    <property type="entry name" value="IpsF-like"/>
    <property type="match status" value="1"/>
</dbReference>
<dbReference type="GO" id="GO:0008685">
    <property type="term" value="F:2-C-methyl-D-erythritol 2,4-cyclodiphosphate synthase activity"/>
    <property type="evidence" value="ECO:0007669"/>
    <property type="project" value="UniProtKB-UniRule"/>
</dbReference>
<dbReference type="Pfam" id="PF02542">
    <property type="entry name" value="YgbB"/>
    <property type="match status" value="1"/>
</dbReference>
<dbReference type="PANTHER" id="PTHR43181:SF1">
    <property type="entry name" value="2-C-METHYL-D-ERYTHRITOL 2,4-CYCLODIPHOSPHATE SYNTHASE, CHLOROPLASTIC"/>
    <property type="match status" value="1"/>
</dbReference>
<comment type="subunit">
    <text evidence="2">Homotrimer.</text>
</comment>
<feature type="binding site" evidence="2">
    <location>
        <position position="43"/>
    </location>
    <ligand>
        <name>a divalent metal cation</name>
        <dbReference type="ChEBI" id="CHEBI:60240"/>
    </ligand>
</feature>
<evidence type="ECO:0000313" key="5">
    <source>
        <dbReference type="EMBL" id="SDC10680.1"/>
    </source>
</evidence>
<accession>A0A1G6IW81</accession>